<comment type="caution">
    <text evidence="2">The sequence shown here is derived from an EMBL/GenBank/DDBJ whole genome shotgun (WGS) entry which is preliminary data.</text>
</comment>
<evidence type="ECO:0000313" key="3">
    <source>
        <dbReference type="Proteomes" id="UP000550707"/>
    </source>
</evidence>
<feature type="compositionally biased region" description="Gly residues" evidence="1">
    <location>
        <begin position="133"/>
        <end position="143"/>
    </location>
</feature>
<protein>
    <submittedName>
        <fullName evidence="2">Uncharacterized protein</fullName>
    </submittedName>
</protein>
<name>A0A7J8JYC4_MOLMO</name>
<accession>A0A7J8JYC4</accession>
<evidence type="ECO:0000256" key="1">
    <source>
        <dbReference type="SAM" id="MobiDB-lite"/>
    </source>
</evidence>
<dbReference type="Proteomes" id="UP000550707">
    <property type="component" value="Unassembled WGS sequence"/>
</dbReference>
<sequence length="158" mass="16732">MASLSRPGLAWHWPAGPHLHLKAKSHFWLAACTEDSRGGLAEDFVQRVMKVNRESLNQKVHPKEMEPTGGGSPDSRHAGPPSGPGPRELPEEGPPRQRSQPAVCFPCSLGAHGAGSGPRVLRRRATALIKEGAVGGGGPGRGAARGRRRNGKVSHGVW</sequence>
<organism evidence="2 3">
    <name type="scientific">Molossus molossus</name>
    <name type="common">Pallas' mastiff bat</name>
    <name type="synonym">Vespertilio molossus</name>
    <dbReference type="NCBI Taxonomy" id="27622"/>
    <lineage>
        <taxon>Eukaryota</taxon>
        <taxon>Metazoa</taxon>
        <taxon>Chordata</taxon>
        <taxon>Craniata</taxon>
        <taxon>Vertebrata</taxon>
        <taxon>Euteleostomi</taxon>
        <taxon>Mammalia</taxon>
        <taxon>Eutheria</taxon>
        <taxon>Laurasiatheria</taxon>
        <taxon>Chiroptera</taxon>
        <taxon>Yangochiroptera</taxon>
        <taxon>Molossidae</taxon>
        <taxon>Molossus</taxon>
    </lineage>
</organism>
<dbReference type="InParanoid" id="A0A7J8JYC4"/>
<dbReference type="EMBL" id="JACASF010000001">
    <property type="protein sequence ID" value="KAF6501122.1"/>
    <property type="molecule type" value="Genomic_DNA"/>
</dbReference>
<keyword evidence="3" id="KW-1185">Reference proteome</keyword>
<feature type="region of interest" description="Disordered" evidence="1">
    <location>
        <begin position="53"/>
        <end position="158"/>
    </location>
</feature>
<evidence type="ECO:0000313" key="2">
    <source>
        <dbReference type="EMBL" id="KAF6501122.1"/>
    </source>
</evidence>
<reference evidence="2 3" key="1">
    <citation type="journal article" date="2020" name="Nature">
        <title>Six reference-quality genomes reveal evolution of bat adaptations.</title>
        <authorList>
            <person name="Jebb D."/>
            <person name="Huang Z."/>
            <person name="Pippel M."/>
            <person name="Hughes G.M."/>
            <person name="Lavrichenko K."/>
            <person name="Devanna P."/>
            <person name="Winkler S."/>
            <person name="Jermiin L.S."/>
            <person name="Skirmuntt E.C."/>
            <person name="Katzourakis A."/>
            <person name="Burkitt-Gray L."/>
            <person name="Ray D.A."/>
            <person name="Sullivan K.A.M."/>
            <person name="Roscito J.G."/>
            <person name="Kirilenko B.M."/>
            <person name="Davalos L.M."/>
            <person name="Corthals A.P."/>
            <person name="Power M.L."/>
            <person name="Jones G."/>
            <person name="Ransome R.D."/>
            <person name="Dechmann D.K.N."/>
            <person name="Locatelli A.G."/>
            <person name="Puechmaille S.J."/>
            <person name="Fedrigo O."/>
            <person name="Jarvis E.D."/>
            <person name="Hiller M."/>
            <person name="Vernes S.C."/>
            <person name="Myers E.W."/>
            <person name="Teeling E.C."/>
        </authorList>
    </citation>
    <scope>NUCLEOTIDE SEQUENCE [LARGE SCALE GENOMIC DNA]</scope>
    <source>
        <strain evidence="2">MMolMol1</strain>
        <tissue evidence="2">Muscle</tissue>
    </source>
</reference>
<dbReference type="AlphaFoldDB" id="A0A7J8JYC4"/>
<proteinExistence type="predicted"/>
<gene>
    <name evidence="2" type="ORF">HJG59_008101</name>
</gene>